<keyword evidence="1" id="KW-1133">Transmembrane helix</keyword>
<evidence type="ECO:0000313" key="3">
    <source>
        <dbReference type="Proteomes" id="UP001301728"/>
    </source>
</evidence>
<feature type="transmembrane region" description="Helical" evidence="1">
    <location>
        <begin position="65"/>
        <end position="83"/>
    </location>
</feature>
<reference evidence="2 3" key="1">
    <citation type="submission" date="2023-12" db="EMBL/GenBank/DDBJ databases">
        <title>Baltic Sea Cyanobacteria.</title>
        <authorList>
            <person name="Delbaje E."/>
            <person name="Fewer D.P."/>
            <person name="Shishido T.K."/>
        </authorList>
    </citation>
    <scope>NUCLEOTIDE SEQUENCE [LARGE SCALE GENOMIC DNA]</scope>
    <source>
        <strain evidence="2 3">CCNP 1315</strain>
    </source>
</reference>
<evidence type="ECO:0000256" key="1">
    <source>
        <dbReference type="SAM" id="Phobius"/>
    </source>
</evidence>
<dbReference type="RefSeq" id="WP_323274481.1">
    <property type="nucleotide sequence ID" value="NZ_JAYGHT010000195.1"/>
</dbReference>
<feature type="transmembrane region" description="Helical" evidence="1">
    <location>
        <begin position="6"/>
        <end position="28"/>
    </location>
</feature>
<organism evidence="2 3">
    <name type="scientific">Limnoraphis robusta CCNP1315</name>
    <dbReference type="NCBI Taxonomy" id="3110306"/>
    <lineage>
        <taxon>Bacteria</taxon>
        <taxon>Bacillati</taxon>
        <taxon>Cyanobacteriota</taxon>
        <taxon>Cyanophyceae</taxon>
        <taxon>Oscillatoriophycideae</taxon>
        <taxon>Oscillatoriales</taxon>
        <taxon>Sirenicapillariaceae</taxon>
        <taxon>Limnoraphis</taxon>
    </lineage>
</organism>
<feature type="transmembrane region" description="Helical" evidence="1">
    <location>
        <begin position="95"/>
        <end position="115"/>
    </location>
</feature>
<comment type="caution">
    <text evidence="2">The sequence shown here is derived from an EMBL/GenBank/DDBJ whole genome shotgun (WGS) entry which is preliminary data.</text>
</comment>
<protein>
    <submittedName>
        <fullName evidence="2">Uncharacterized protein</fullName>
    </submittedName>
</protein>
<name>A0ABU5U8F4_9CYAN</name>
<evidence type="ECO:0000313" key="2">
    <source>
        <dbReference type="EMBL" id="MEA5522903.1"/>
    </source>
</evidence>
<keyword evidence="1" id="KW-0812">Transmembrane</keyword>
<sequence length="220" mass="25209">MRSRFVLTPGFCLNGLAVIAFLISLYCCTNPGLQSIPANFNGTSNILLQITLFLLFIHFGLMSWMSIWVIVIWGWIIWFISSFNKLNQKTNRVKFLMAPVLLGLLYTFWITQIPLKINFALHKPTLEQLANQLEEEPEKLIELEQGISNFKVIAGYQLDPTKISLIIEGIGAYQGFIRDNSRQPNQLKAIEYSFAPGSNNGDQSMYYLGDGWYVFQNYFD</sequence>
<keyword evidence="3" id="KW-1185">Reference proteome</keyword>
<dbReference type="EMBL" id="JAYGHT010000195">
    <property type="protein sequence ID" value="MEA5522903.1"/>
    <property type="molecule type" value="Genomic_DNA"/>
</dbReference>
<proteinExistence type="predicted"/>
<feature type="transmembrane region" description="Helical" evidence="1">
    <location>
        <begin position="40"/>
        <end position="59"/>
    </location>
</feature>
<accession>A0ABU5U8F4</accession>
<keyword evidence="1" id="KW-0472">Membrane</keyword>
<dbReference type="Proteomes" id="UP001301728">
    <property type="component" value="Unassembled WGS sequence"/>
</dbReference>
<gene>
    <name evidence="2" type="ORF">VB854_28630</name>
</gene>